<dbReference type="Proteomes" id="UP000728185">
    <property type="component" value="Unassembled WGS sequence"/>
</dbReference>
<dbReference type="GO" id="GO:1905515">
    <property type="term" value="P:non-motile cilium assembly"/>
    <property type="evidence" value="ECO:0007669"/>
    <property type="project" value="TreeGrafter"/>
</dbReference>
<keyword evidence="6" id="KW-1185">Reference proteome</keyword>
<feature type="coiled-coil region" evidence="1">
    <location>
        <begin position="107"/>
        <end position="134"/>
    </location>
</feature>
<proteinExistence type="predicted"/>
<dbReference type="GO" id="GO:1904491">
    <property type="term" value="P:protein localization to ciliary transition zone"/>
    <property type="evidence" value="ECO:0007669"/>
    <property type="project" value="TreeGrafter"/>
</dbReference>
<dbReference type="InterPro" id="IPR035892">
    <property type="entry name" value="C2_domain_sf"/>
</dbReference>
<dbReference type="Pfam" id="PF15625">
    <property type="entry name" value="CC2D2AN-C2"/>
    <property type="match status" value="1"/>
</dbReference>
<dbReference type="PANTHER" id="PTHR20837:SF0">
    <property type="entry name" value="COILED-COIL AND C2 DOMAIN-CONTAINING PROTEIN 2A"/>
    <property type="match status" value="1"/>
</dbReference>
<feature type="domain" description="CC2D2A N-terminal C2" evidence="3">
    <location>
        <begin position="194"/>
        <end position="310"/>
    </location>
</feature>
<dbReference type="EMBL" id="LUCM01010362">
    <property type="protein sequence ID" value="KAA0185599.1"/>
    <property type="molecule type" value="Genomic_DNA"/>
</dbReference>
<reference evidence="5" key="1">
    <citation type="submission" date="2019-05" db="EMBL/GenBank/DDBJ databases">
        <title>Annotation for the trematode Fasciolopsis buski.</title>
        <authorList>
            <person name="Choi Y.-J."/>
        </authorList>
    </citation>
    <scope>NUCLEOTIDE SEQUENCE</scope>
    <source>
        <strain evidence="5">HT</strain>
        <tissue evidence="5">Whole worm</tissue>
    </source>
</reference>
<organism evidence="5 6">
    <name type="scientific">Fasciolopsis buskii</name>
    <dbReference type="NCBI Taxonomy" id="27845"/>
    <lineage>
        <taxon>Eukaryota</taxon>
        <taxon>Metazoa</taxon>
        <taxon>Spiralia</taxon>
        <taxon>Lophotrochozoa</taxon>
        <taxon>Platyhelminthes</taxon>
        <taxon>Trematoda</taxon>
        <taxon>Digenea</taxon>
        <taxon>Plagiorchiida</taxon>
        <taxon>Echinostomata</taxon>
        <taxon>Echinostomatoidea</taxon>
        <taxon>Fasciolidae</taxon>
        <taxon>Fasciolopsis</taxon>
    </lineage>
</organism>
<dbReference type="InterPro" id="IPR056290">
    <property type="entry name" value="CEPT76/DRC7_peptidase-like_dom"/>
</dbReference>
<protein>
    <recommendedName>
        <fullName evidence="7">C2 domain-containing protein</fullName>
    </recommendedName>
</protein>
<dbReference type="InterPro" id="IPR052434">
    <property type="entry name" value="Tectonic-like_complex_comp"/>
</dbReference>
<sequence>MNTEMTFRYLALENENSSPWKSTSFETGGHTSSRRRHTGVGVITGVPECRLDVEIGQIVFDYHPLYTWEHVHAQNLRQVVTAYRTEMSRDQVNACIERNPIPENPTVAELESNIEQYEQEIRRVAAMKRQRAREAGKELDTEMDGATLAEMEKEDARLLAEAKLYKLPTPPEKFNPKVVRDQAETEMTKSRRLPGEPKITVSLSETTTITLDSACPATELLRRREVSKYQYFVKLYFNRKYVEKTKVVSLSQDFTVDFSWTYPLHICHPPESIVAKLFEKHGYRTREIAEFNLNPPEMVPVDENDPGVAQERPVQIQRIIFSVSTGKQSASRAPSSEVQSKCAIGCPALALVESLDGSGEWQTLLTENGQLIASTAWGPFSGPIEVAGKVDRMNVSNTLSQKYNGSARPYNRHEDFGFLDRPVGLQALLTSRLGGFTSELDRDALAEIPLSKLDPNDPADARLLSLIQSLCGTQLSVSQTMRSTETNDSSAPNLSLSTRAAGTNYFRLDPLVNEFEFCDDKTLNQSRRFRLLQLRQAGVPQFRSVAIPVESKYIPSDVFTDFEEKRRKRITKDDTGMKAYRLRHQLYVEKIKSQVSQRFQEALRQKSYREVVIEEKIPNFFFILPLLRRLTEARRPLKAKRLERRPVAPQNVQNTGLQLLITIHAAYNLPTRKMTIITGQLGSARRIEVSQTFPSEVCMKTVLFSPITPGSRLAFQQADMPQHITRHMIFVLNNRARCRPRLSLHWSANQTLSQYKFLLIILINFKRNCRLSYGTLGSFQEPIRPLVEVSFQNHLCTTSVTEGSNPSWNAELQLPFNFKGKFTPLEAVNDSVVFNVYDEVIIEADGNRSTVEPNSTIQRIERRLLGGFEVPFSTVYLNGKIDGKVSLTVPLVLQGYDLYMDGYTSAKPMLHVFIALEPSVHPPEPLETSVMRNDDNKQLVLFIITAHIFSHPSINFPLTGQFSCIEPPEVQALLEEWKQKLTKSKTLDPNQFSPLVMNTDCKQVVMTRYVSALNPPSELLPGTDTGFSWNESVLRLARYVSLIPYESDVAYFRGLPDLWCTSDQFLEMICGDEEEHAVLLACYMLHLEQLRQTSEADEQTAVSLRVYLCVGEAVPEGRTVYVLTCEERGDVAASERKWKLWNPLRGQSFSVTNANGPMRSIWGIANSQNVWANIQAKKQPWELDWDLTSRKSWLPLFPSKSTGRKRKREVATDERPPLATVQPTMLIYDQLESREVENIKFELETALRDALMAWRRNKITRINYEYISDLSKVLENLEKHNGRPYEGLNKVLDRISSKYGFALAVYVKAYSGPVLSIWIYLAALWRHAHVP</sequence>
<evidence type="ECO:0008006" key="7">
    <source>
        <dbReference type="Google" id="ProtNLM"/>
    </source>
</evidence>
<dbReference type="PANTHER" id="PTHR20837">
    <property type="entry name" value="CENTROSOMAL PROTEIN-RELATED"/>
    <property type="match status" value="1"/>
</dbReference>
<evidence type="ECO:0000259" key="3">
    <source>
        <dbReference type="Pfam" id="PF15625"/>
    </source>
</evidence>
<gene>
    <name evidence="5" type="ORF">FBUS_00722</name>
</gene>
<comment type="caution">
    <text evidence="5">The sequence shown here is derived from an EMBL/GenBank/DDBJ whole genome shotgun (WGS) entry which is preliminary data.</text>
</comment>
<evidence type="ECO:0000259" key="2">
    <source>
        <dbReference type="Pfam" id="PF00168"/>
    </source>
</evidence>
<feature type="domain" description="C2" evidence="2">
    <location>
        <begin position="782"/>
        <end position="841"/>
    </location>
</feature>
<name>A0A8E0VEV0_9TREM</name>
<evidence type="ECO:0000313" key="5">
    <source>
        <dbReference type="EMBL" id="KAA0185599.1"/>
    </source>
</evidence>
<keyword evidence="1" id="KW-0175">Coiled coil</keyword>
<feature type="domain" description="CEP76/DRC7 peptidase-like" evidence="4">
    <location>
        <begin position="1057"/>
        <end position="1196"/>
    </location>
</feature>
<dbReference type="InterPro" id="IPR028928">
    <property type="entry name" value="CC2D2AN-C2"/>
</dbReference>
<accession>A0A8E0VEV0</accession>
<evidence type="ECO:0000259" key="4">
    <source>
        <dbReference type="Pfam" id="PF24656"/>
    </source>
</evidence>
<dbReference type="GO" id="GO:0035869">
    <property type="term" value="C:ciliary transition zone"/>
    <property type="evidence" value="ECO:0007669"/>
    <property type="project" value="TreeGrafter"/>
</dbReference>
<dbReference type="Pfam" id="PF24656">
    <property type="entry name" value="CEPT76_peptidase"/>
    <property type="match status" value="1"/>
</dbReference>
<dbReference type="InterPro" id="IPR000008">
    <property type="entry name" value="C2_dom"/>
</dbReference>
<dbReference type="Pfam" id="PF00168">
    <property type="entry name" value="C2"/>
    <property type="match status" value="1"/>
</dbReference>
<evidence type="ECO:0000256" key="1">
    <source>
        <dbReference type="SAM" id="Coils"/>
    </source>
</evidence>
<dbReference type="OrthoDB" id="2162143at2759"/>
<evidence type="ECO:0000313" key="6">
    <source>
        <dbReference type="Proteomes" id="UP000728185"/>
    </source>
</evidence>
<dbReference type="SUPFAM" id="SSF49562">
    <property type="entry name" value="C2 domain (Calcium/lipid-binding domain, CaLB)"/>
    <property type="match status" value="1"/>
</dbReference>